<name>A0AAD7MSH5_9AGAR</name>
<keyword evidence="2" id="KW-1185">Reference proteome</keyword>
<evidence type="ECO:0000313" key="1">
    <source>
        <dbReference type="EMBL" id="KAJ7730063.1"/>
    </source>
</evidence>
<dbReference type="Proteomes" id="UP001215280">
    <property type="component" value="Unassembled WGS sequence"/>
</dbReference>
<dbReference type="InterPro" id="IPR053037">
    <property type="entry name" value="Pericyclase_pydY-like"/>
</dbReference>
<dbReference type="EMBL" id="JARJLG010000193">
    <property type="protein sequence ID" value="KAJ7730063.1"/>
    <property type="molecule type" value="Genomic_DNA"/>
</dbReference>
<sequence>MSVPQSYSMLDISGKYSFNKALSDTDMAGTILTHQVGEKLKQKAVTVMSDSTVSLKHYKDADGIERIEIQHHVADHPPRSLAQILTWTEQTSESPLFGKIVTKERRVKTSELDDNYLQSGWTADSIEEGVIQVDMRSAANTQWTLSQVWGIEEINGARHHVRRTKFTGGDGNILHARLVFDYIGPL</sequence>
<reference evidence="1" key="1">
    <citation type="submission" date="2023-03" db="EMBL/GenBank/DDBJ databases">
        <title>Massive genome expansion in bonnet fungi (Mycena s.s.) driven by repeated elements and novel gene families across ecological guilds.</title>
        <authorList>
            <consortium name="Lawrence Berkeley National Laboratory"/>
            <person name="Harder C.B."/>
            <person name="Miyauchi S."/>
            <person name="Viragh M."/>
            <person name="Kuo A."/>
            <person name="Thoen E."/>
            <person name="Andreopoulos B."/>
            <person name="Lu D."/>
            <person name="Skrede I."/>
            <person name="Drula E."/>
            <person name="Henrissat B."/>
            <person name="Morin E."/>
            <person name="Kohler A."/>
            <person name="Barry K."/>
            <person name="LaButti K."/>
            <person name="Morin E."/>
            <person name="Salamov A."/>
            <person name="Lipzen A."/>
            <person name="Mereny Z."/>
            <person name="Hegedus B."/>
            <person name="Baldrian P."/>
            <person name="Stursova M."/>
            <person name="Weitz H."/>
            <person name="Taylor A."/>
            <person name="Grigoriev I.V."/>
            <person name="Nagy L.G."/>
            <person name="Martin F."/>
            <person name="Kauserud H."/>
        </authorList>
    </citation>
    <scope>NUCLEOTIDE SEQUENCE</scope>
    <source>
        <strain evidence="1">CBHHK188m</strain>
    </source>
</reference>
<evidence type="ECO:0008006" key="3">
    <source>
        <dbReference type="Google" id="ProtNLM"/>
    </source>
</evidence>
<gene>
    <name evidence="1" type="ORF">DFH07DRAFT_929898</name>
</gene>
<dbReference type="PANTHER" id="PTHR38115:SF1">
    <property type="entry name" value="LIPOCALIN-LIKE DOMAIN-CONTAINING PROTEIN"/>
    <property type="match status" value="1"/>
</dbReference>
<proteinExistence type="predicted"/>
<comment type="caution">
    <text evidence="1">The sequence shown here is derived from an EMBL/GenBank/DDBJ whole genome shotgun (WGS) entry which is preliminary data.</text>
</comment>
<evidence type="ECO:0000313" key="2">
    <source>
        <dbReference type="Proteomes" id="UP001215280"/>
    </source>
</evidence>
<organism evidence="1 2">
    <name type="scientific">Mycena maculata</name>
    <dbReference type="NCBI Taxonomy" id="230809"/>
    <lineage>
        <taxon>Eukaryota</taxon>
        <taxon>Fungi</taxon>
        <taxon>Dikarya</taxon>
        <taxon>Basidiomycota</taxon>
        <taxon>Agaricomycotina</taxon>
        <taxon>Agaricomycetes</taxon>
        <taxon>Agaricomycetidae</taxon>
        <taxon>Agaricales</taxon>
        <taxon>Marasmiineae</taxon>
        <taxon>Mycenaceae</taxon>
        <taxon>Mycena</taxon>
    </lineage>
</organism>
<accession>A0AAD7MSH5</accession>
<protein>
    <recommendedName>
        <fullName evidence="3">LCCL domain-containing protein</fullName>
    </recommendedName>
</protein>
<dbReference type="PANTHER" id="PTHR38115">
    <property type="entry name" value="LIPOCALIN-LIKE DOMAIN-CONTAINING PROTEIN"/>
    <property type="match status" value="1"/>
</dbReference>
<dbReference type="AlphaFoldDB" id="A0AAD7MSH5"/>